<dbReference type="EMBL" id="LLXI01003701">
    <property type="protein sequence ID" value="PKY59678.1"/>
    <property type="molecule type" value="Genomic_DNA"/>
</dbReference>
<evidence type="ECO:0000313" key="3">
    <source>
        <dbReference type="EMBL" id="PKY59678.1"/>
    </source>
</evidence>
<dbReference type="VEuPathDB" id="FungiDB:FUN_003193"/>
<reference evidence="3 4" key="1">
    <citation type="submission" date="2015-10" db="EMBL/GenBank/DDBJ databases">
        <title>Genome analyses suggest a sexual origin of heterokaryosis in a supposedly ancient asexual fungus.</title>
        <authorList>
            <person name="Ropars J."/>
            <person name="Sedzielewska K."/>
            <person name="Noel J."/>
            <person name="Charron P."/>
            <person name="Farinelli L."/>
            <person name="Marton T."/>
            <person name="Kruger M."/>
            <person name="Pelin A."/>
            <person name="Brachmann A."/>
            <person name="Corradi N."/>
        </authorList>
    </citation>
    <scope>NUCLEOTIDE SEQUENCE [LARGE SCALE GENOMIC DNA]</scope>
    <source>
        <strain evidence="3 4">A4</strain>
    </source>
</reference>
<organism evidence="3 4">
    <name type="scientific">Rhizophagus irregularis</name>
    <dbReference type="NCBI Taxonomy" id="588596"/>
    <lineage>
        <taxon>Eukaryota</taxon>
        <taxon>Fungi</taxon>
        <taxon>Fungi incertae sedis</taxon>
        <taxon>Mucoromycota</taxon>
        <taxon>Glomeromycotina</taxon>
        <taxon>Glomeromycetes</taxon>
        <taxon>Glomerales</taxon>
        <taxon>Glomeraceae</taxon>
        <taxon>Rhizophagus</taxon>
    </lineage>
</organism>
<evidence type="ECO:0000256" key="1">
    <source>
        <dbReference type="SAM" id="MobiDB-lite"/>
    </source>
</evidence>
<keyword evidence="2" id="KW-0812">Transmembrane</keyword>
<keyword evidence="2" id="KW-0472">Membrane</keyword>
<protein>
    <submittedName>
        <fullName evidence="3">Uncharacterized protein</fullName>
    </submittedName>
</protein>
<dbReference type="Proteomes" id="UP000234323">
    <property type="component" value="Unassembled WGS sequence"/>
</dbReference>
<keyword evidence="4" id="KW-1185">Reference proteome</keyword>
<dbReference type="AlphaFoldDB" id="A0A2I1HLB9"/>
<keyword evidence="2" id="KW-1133">Transmembrane helix</keyword>
<feature type="transmembrane region" description="Helical" evidence="2">
    <location>
        <begin position="44"/>
        <end position="66"/>
    </location>
</feature>
<gene>
    <name evidence="3" type="ORF">RhiirA4_482633</name>
</gene>
<evidence type="ECO:0000256" key="2">
    <source>
        <dbReference type="SAM" id="Phobius"/>
    </source>
</evidence>
<feature type="compositionally biased region" description="Basic and acidic residues" evidence="1">
    <location>
        <begin position="85"/>
        <end position="98"/>
    </location>
</feature>
<accession>A0A2I1HLB9</accession>
<feature type="region of interest" description="Disordered" evidence="1">
    <location>
        <begin position="75"/>
        <end position="115"/>
    </location>
</feature>
<proteinExistence type="predicted"/>
<evidence type="ECO:0000313" key="4">
    <source>
        <dbReference type="Proteomes" id="UP000234323"/>
    </source>
</evidence>
<sequence>MCNLLAFAYLMVALFEKTIEKPNCPDIHIGEISQLGKNTIANKITIQQLMSITILWMKISVSFLGLRRKNKSKEYTTSLQLNTDGEYKTDTDDDKNPESNDDENLESESSSQNHVANEAVDFEKYLLLKKPLWNTFGNAGTSH</sequence>
<comment type="caution">
    <text evidence="3">The sequence shown here is derived from an EMBL/GenBank/DDBJ whole genome shotgun (WGS) entry which is preliminary data.</text>
</comment>
<dbReference type="VEuPathDB" id="FungiDB:RhiirFUN_023702"/>
<name>A0A2I1HLB9_9GLOM</name>